<organism evidence="3 4">
    <name type="scientific">Novymonas esmeraldas</name>
    <dbReference type="NCBI Taxonomy" id="1808958"/>
    <lineage>
        <taxon>Eukaryota</taxon>
        <taxon>Discoba</taxon>
        <taxon>Euglenozoa</taxon>
        <taxon>Kinetoplastea</taxon>
        <taxon>Metakinetoplastina</taxon>
        <taxon>Trypanosomatida</taxon>
        <taxon>Trypanosomatidae</taxon>
        <taxon>Novymonas</taxon>
    </lineage>
</organism>
<comment type="caution">
    <text evidence="3">The sequence shown here is derived from an EMBL/GenBank/DDBJ whole genome shotgun (WGS) entry which is preliminary data.</text>
</comment>
<dbReference type="EMBL" id="JAECZO010000025">
    <property type="protein sequence ID" value="KAK7202143.1"/>
    <property type="molecule type" value="Genomic_DNA"/>
</dbReference>
<keyword evidence="4" id="KW-1185">Reference proteome</keyword>
<evidence type="ECO:0000256" key="1">
    <source>
        <dbReference type="SAM" id="MobiDB-lite"/>
    </source>
</evidence>
<accession>A0AAW0FDV8</accession>
<dbReference type="PANTHER" id="PTHR30094:SF14">
    <property type="entry name" value="D-ALANYL-GLYCYL ENDOPEPTIDASE-LIKE PROTEIN"/>
    <property type="match status" value="1"/>
</dbReference>
<dbReference type="InterPro" id="IPR038765">
    <property type="entry name" value="Papain-like_cys_pep_sf"/>
</dbReference>
<protein>
    <submittedName>
        <fullName evidence="3">Uncharacterized protein</fullName>
    </submittedName>
</protein>
<feature type="transmembrane region" description="Helical" evidence="2">
    <location>
        <begin position="102"/>
        <end position="124"/>
    </location>
</feature>
<feature type="region of interest" description="Disordered" evidence="1">
    <location>
        <begin position="1"/>
        <end position="73"/>
    </location>
</feature>
<dbReference type="PANTHER" id="PTHR30094">
    <property type="entry name" value="BIFUNCTIONAL GLUTATHIONYLSPERMIDINE SYNTHETASE/AMIDASE-RELATED"/>
    <property type="match status" value="1"/>
</dbReference>
<name>A0AAW0FDV8_9TRYP</name>
<dbReference type="AlphaFoldDB" id="A0AAW0FDV8"/>
<dbReference type="GO" id="GO:0016874">
    <property type="term" value="F:ligase activity"/>
    <property type="evidence" value="ECO:0007669"/>
    <property type="project" value="TreeGrafter"/>
</dbReference>
<evidence type="ECO:0000313" key="4">
    <source>
        <dbReference type="Proteomes" id="UP001430356"/>
    </source>
</evidence>
<dbReference type="Proteomes" id="UP001430356">
    <property type="component" value="Unassembled WGS sequence"/>
</dbReference>
<feature type="region of interest" description="Disordered" evidence="1">
    <location>
        <begin position="403"/>
        <end position="440"/>
    </location>
</feature>
<feature type="compositionally biased region" description="Polar residues" evidence="1">
    <location>
        <begin position="328"/>
        <end position="343"/>
    </location>
</feature>
<feature type="region of interest" description="Disordered" evidence="1">
    <location>
        <begin position="328"/>
        <end position="368"/>
    </location>
</feature>
<gene>
    <name evidence="3" type="ORF">NESM_000283500</name>
</gene>
<feature type="compositionally biased region" description="Low complexity" evidence="1">
    <location>
        <begin position="352"/>
        <end position="364"/>
    </location>
</feature>
<feature type="compositionally biased region" description="Polar residues" evidence="1">
    <location>
        <begin position="423"/>
        <end position="432"/>
    </location>
</feature>
<keyword evidence="2" id="KW-1133">Transmembrane helix</keyword>
<feature type="compositionally biased region" description="Polar residues" evidence="1">
    <location>
        <begin position="36"/>
        <end position="46"/>
    </location>
</feature>
<feature type="compositionally biased region" description="Low complexity" evidence="1">
    <location>
        <begin position="52"/>
        <end position="63"/>
    </location>
</feature>
<dbReference type="SUPFAM" id="SSF54001">
    <property type="entry name" value="Cysteine proteinases"/>
    <property type="match status" value="1"/>
</dbReference>
<keyword evidence="2" id="KW-0812">Transmembrane</keyword>
<evidence type="ECO:0000313" key="3">
    <source>
        <dbReference type="EMBL" id="KAK7202143.1"/>
    </source>
</evidence>
<reference evidence="3 4" key="1">
    <citation type="journal article" date="2021" name="MBio">
        <title>A New Model Trypanosomatid, Novymonas esmeraldas: Genomic Perception of Its 'Candidatus Pandoraea novymonadis' Endosymbiont.</title>
        <authorList>
            <person name="Zakharova A."/>
            <person name="Saura A."/>
            <person name="Butenko A."/>
            <person name="Podesvova L."/>
            <person name="Warmusova S."/>
            <person name="Kostygov A.Y."/>
            <person name="Nenarokova A."/>
            <person name="Lukes J."/>
            <person name="Opperdoes F.R."/>
            <person name="Yurchenko V."/>
        </authorList>
    </citation>
    <scope>NUCLEOTIDE SEQUENCE [LARGE SCALE GENOMIC DNA]</scope>
    <source>
        <strain evidence="3 4">E262AT.01</strain>
    </source>
</reference>
<dbReference type="InterPro" id="IPR051705">
    <property type="entry name" value="Gsp_Synthetase/Amidase"/>
</dbReference>
<dbReference type="Gene3D" id="3.90.1720.10">
    <property type="entry name" value="endopeptidase domain like (from Nostoc punctiforme)"/>
    <property type="match status" value="1"/>
</dbReference>
<proteinExistence type="predicted"/>
<keyword evidence="2" id="KW-0472">Membrane</keyword>
<feature type="compositionally biased region" description="Gly residues" evidence="1">
    <location>
        <begin position="410"/>
        <end position="422"/>
    </location>
</feature>
<sequence>MSEAPLNPTSESASRRPSKLRPEPLTFPQDRAYGTISGSGTNTRQSGLLAPDGVASGRRSSSRAGGGTASDRRGSDSLLLWSYAASPQSPLIRIRDHCHQQWVAVLLTAALLLVTFYFVFGLSAPMRAEQCVTPFGSLLGDSGGVVAYSNCRGDYGGDRMEHFVSVGLQRVYTGAKWHALEYARRYWILTSLLFFPSIPEPDHLILVEAGSAVNGRRGGRGSSVVPLERYTNLFLPRSPADGGSGGDALPPMRLNGVANNLSAKVLLMNWRQALLQPRDIIVYAKNARTLPSAHAAVVTAVRGPFRSVAAAGSEVHWYVVKNATAQGRQPMSPESSLPATLLSQPHGFPGGPAVATATTQPTVARKAKDANLETVEGRSVLYYKVYVAEQNWGNSYWKTPTYQNSMDPQHGGGGGGGGGDGGSNTTASPSARQQHRGAARPPNYTRVLLLHEYSNPHGFFLEDTHNNLILGWVRAPPAE</sequence>
<evidence type="ECO:0000256" key="2">
    <source>
        <dbReference type="SAM" id="Phobius"/>
    </source>
</evidence>